<sequence>MAGAGGGRDVPPLGKPAEGAGARMPGGRACGPRGKAPRTGKMEEVAAAEGAGAPRLPPAGSPWPGPPRPRAAGRAAGMPLRRPWFLRPAQFQERAGSARQAEAPAPDSGRRKPGFEAGIRPSLPSHARLVPALPSASVSHTVELGLGPAGSSPGFRSASVLVPAVGTTCVPNLSAAGVFGLAGTPRLGGGRSGCRRVLKPRTRLSCLFPPNVEPRLAFLSVSMFGSVWSPCPVIFSLLCCRVANLGSKTALLLLASPAASPAASQLALRSPGEEKPPLVDEAPDSRCNFAFMCVFDAAVRRQSPRTGCQAVCGSGDKSEQPQLSLPSWVSQSVRT</sequence>
<dbReference type="RefSeq" id="XP_027469480.2">
    <property type="nucleotide sequence ID" value="XM_027613679.2"/>
</dbReference>
<protein>
    <submittedName>
        <fullName evidence="3">Translation initiation factor IF-2-like</fullName>
    </submittedName>
</protein>
<feature type="compositionally biased region" description="Low complexity" evidence="1">
    <location>
        <begin position="45"/>
        <end position="54"/>
    </location>
</feature>
<feature type="region of interest" description="Disordered" evidence="1">
    <location>
        <begin position="311"/>
        <end position="335"/>
    </location>
</feature>
<evidence type="ECO:0000313" key="3">
    <source>
        <dbReference type="RefSeq" id="XP_027469480.2"/>
    </source>
</evidence>
<gene>
    <name evidence="3" type="primary">LOC113933505</name>
</gene>
<organism evidence="2 3">
    <name type="scientific">Zalophus californianus</name>
    <name type="common">California sealion</name>
    <dbReference type="NCBI Taxonomy" id="9704"/>
    <lineage>
        <taxon>Eukaryota</taxon>
        <taxon>Metazoa</taxon>
        <taxon>Chordata</taxon>
        <taxon>Craniata</taxon>
        <taxon>Vertebrata</taxon>
        <taxon>Euteleostomi</taxon>
        <taxon>Mammalia</taxon>
        <taxon>Eutheria</taxon>
        <taxon>Laurasiatheria</taxon>
        <taxon>Carnivora</taxon>
        <taxon>Caniformia</taxon>
        <taxon>Pinnipedia</taxon>
        <taxon>Otariidae</taxon>
        <taxon>Zalophus</taxon>
    </lineage>
</organism>
<evidence type="ECO:0000313" key="2">
    <source>
        <dbReference type="Proteomes" id="UP000515165"/>
    </source>
</evidence>
<accession>A0A6J2EKI2</accession>
<feature type="compositionally biased region" description="Pro residues" evidence="1">
    <location>
        <begin position="55"/>
        <end position="69"/>
    </location>
</feature>
<feature type="region of interest" description="Disordered" evidence="1">
    <location>
        <begin position="1"/>
        <end position="76"/>
    </location>
</feature>
<keyword evidence="2" id="KW-1185">Reference proteome</keyword>
<dbReference type="AlphaFoldDB" id="A0A6J2EKI2"/>
<dbReference type="Proteomes" id="UP000515165">
    <property type="component" value="Chromosome 10"/>
</dbReference>
<name>A0A6J2EKI2_ZALCA</name>
<evidence type="ECO:0000256" key="1">
    <source>
        <dbReference type="SAM" id="MobiDB-lite"/>
    </source>
</evidence>
<reference evidence="3" key="1">
    <citation type="submission" date="2025-08" db="UniProtKB">
        <authorList>
            <consortium name="RefSeq"/>
        </authorList>
    </citation>
    <scope>IDENTIFICATION</scope>
    <source>
        <tissue evidence="3">Blood</tissue>
    </source>
</reference>
<feature type="region of interest" description="Disordered" evidence="1">
    <location>
        <begin position="92"/>
        <end position="123"/>
    </location>
</feature>
<dbReference type="GeneID" id="113933505"/>
<proteinExistence type="predicted"/>
<feature type="compositionally biased region" description="Polar residues" evidence="1">
    <location>
        <begin position="320"/>
        <end position="335"/>
    </location>
</feature>
<dbReference type="KEGG" id="zca:113933505"/>